<feature type="region of interest" description="Disordered" evidence="1">
    <location>
        <begin position="482"/>
        <end position="511"/>
    </location>
</feature>
<dbReference type="Gene3D" id="2.130.10.10">
    <property type="entry name" value="YVTN repeat-like/Quinoprotein amine dehydrogenase"/>
    <property type="match status" value="1"/>
</dbReference>
<accession>A0A9W8CPG7</accession>
<evidence type="ECO:0000256" key="1">
    <source>
        <dbReference type="SAM" id="MobiDB-lite"/>
    </source>
</evidence>
<organism evidence="3 4">
    <name type="scientific">Coemansia erecta</name>
    <dbReference type="NCBI Taxonomy" id="147472"/>
    <lineage>
        <taxon>Eukaryota</taxon>
        <taxon>Fungi</taxon>
        <taxon>Fungi incertae sedis</taxon>
        <taxon>Zoopagomycota</taxon>
        <taxon>Kickxellomycotina</taxon>
        <taxon>Kickxellomycetes</taxon>
        <taxon>Kickxellales</taxon>
        <taxon>Kickxellaceae</taxon>
        <taxon>Coemansia</taxon>
    </lineage>
</organism>
<dbReference type="SUPFAM" id="SSF50998">
    <property type="entry name" value="Quinoprotein alcohol dehydrogenase-like"/>
    <property type="match status" value="1"/>
</dbReference>
<evidence type="ECO:0000313" key="3">
    <source>
        <dbReference type="EMBL" id="KAJ1719501.1"/>
    </source>
</evidence>
<dbReference type="PROSITE" id="PS50330">
    <property type="entry name" value="UIM"/>
    <property type="match status" value="1"/>
</dbReference>
<dbReference type="InterPro" id="IPR003903">
    <property type="entry name" value="UIM_dom"/>
</dbReference>
<dbReference type="Gene3D" id="1.20.1280.50">
    <property type="match status" value="1"/>
</dbReference>
<reference evidence="3" key="1">
    <citation type="submission" date="2022-07" db="EMBL/GenBank/DDBJ databases">
        <title>Phylogenomic reconstructions and comparative analyses of Kickxellomycotina fungi.</title>
        <authorList>
            <person name="Reynolds N.K."/>
            <person name="Stajich J.E."/>
            <person name="Barry K."/>
            <person name="Grigoriev I.V."/>
            <person name="Crous P."/>
            <person name="Smith M.E."/>
        </authorList>
    </citation>
    <scope>NUCLEOTIDE SEQUENCE</scope>
    <source>
        <strain evidence="3">NBRC 32514</strain>
    </source>
</reference>
<dbReference type="AlphaFoldDB" id="A0A9W8CPG7"/>
<feature type="domain" description="F-box" evidence="2">
    <location>
        <begin position="16"/>
        <end position="62"/>
    </location>
</feature>
<dbReference type="PROSITE" id="PS50181">
    <property type="entry name" value="FBOX"/>
    <property type="match status" value="1"/>
</dbReference>
<protein>
    <recommendedName>
        <fullName evidence="2">F-box domain-containing protein</fullName>
    </recommendedName>
</protein>
<proteinExistence type="predicted"/>
<name>A0A9W8CPG7_9FUNG</name>
<sequence>MSADTHHTAEEDGQAQGAFAAVPDEVLALVLGSLDASGLRRAALVSRRWRRVATSESSWRHAVQRNLGRLPFERLAASWRGELDQRQQHRRAWRRGQRRIGVSARTGTVDHVVAPHDAPWVLALGCGAVTATQLHAATGRLLGRVGPLGGRGSAVAGRADMATWGLQDGRCVCALLTAAGALRSVVWLREAGHVPVLCVAGSGDALGQRRVGGTGGTGGTGAPRGYGLVAAGDARGVVRVWRAESGQPEHVLRAPGEPPLLRVGWALGDGWVAAASARALYVWRLADGHLRHVPLPQPAPAAPLLLAGDPHAPRFFAATAHGAWRLAAPGDGALEAYAAPAAPLTCAALDLHHAADAATARLLCLGDARGAVTVLAADAPPRPAVHVWRGVHGTAVAAVAAGATAVASAGRDGCVRVHDVLRGDLLAGMWARAGGRGAAHAPWSRAVLADLHRTPHVRLAVIAAQLMARRSAAQWAAAVAAGGPAGDSLDRGIGGSGEPAERWDEEAEAADAEAAAAAAGAAGDGVAGFFAWAQVAPALRMPFPSLVAHLAVAPAGVCVANATHVLLSSAPQQPQQPPALSAGRQKKAVRAARREVAAREEVREEVARARGEEAGRRQERVERARVWERVEREFGAPMGLAEDEQVQYALWLSSRASASSPSQAAHEMTEDEQLAYALLLSQDEQ</sequence>
<dbReference type="OrthoDB" id="2095648at2759"/>
<dbReference type="EMBL" id="JANBOJ010000388">
    <property type="protein sequence ID" value="KAJ1719501.1"/>
    <property type="molecule type" value="Genomic_DNA"/>
</dbReference>
<dbReference type="SMART" id="SM00256">
    <property type="entry name" value="FBOX"/>
    <property type="match status" value="1"/>
</dbReference>
<dbReference type="Pfam" id="PF12937">
    <property type="entry name" value="F-box-like"/>
    <property type="match status" value="1"/>
</dbReference>
<dbReference type="Proteomes" id="UP001149813">
    <property type="component" value="Unassembled WGS sequence"/>
</dbReference>
<gene>
    <name evidence="3" type="ORF">LPJ53_005750</name>
</gene>
<dbReference type="InterPro" id="IPR001810">
    <property type="entry name" value="F-box_dom"/>
</dbReference>
<dbReference type="InterPro" id="IPR015943">
    <property type="entry name" value="WD40/YVTN_repeat-like_dom_sf"/>
</dbReference>
<evidence type="ECO:0000259" key="2">
    <source>
        <dbReference type="PROSITE" id="PS50181"/>
    </source>
</evidence>
<keyword evidence="4" id="KW-1185">Reference proteome</keyword>
<evidence type="ECO:0000313" key="4">
    <source>
        <dbReference type="Proteomes" id="UP001149813"/>
    </source>
</evidence>
<dbReference type="SUPFAM" id="SSF81383">
    <property type="entry name" value="F-box domain"/>
    <property type="match status" value="1"/>
</dbReference>
<dbReference type="InterPro" id="IPR036047">
    <property type="entry name" value="F-box-like_dom_sf"/>
</dbReference>
<dbReference type="InterPro" id="IPR011047">
    <property type="entry name" value="Quinoprotein_ADH-like_sf"/>
</dbReference>
<comment type="caution">
    <text evidence="3">The sequence shown here is derived from an EMBL/GenBank/DDBJ whole genome shotgun (WGS) entry which is preliminary data.</text>
</comment>